<keyword evidence="4" id="KW-0238">DNA-binding</keyword>
<dbReference type="Proteomes" id="UP000183190">
    <property type="component" value="Unassembled WGS sequence"/>
</dbReference>
<keyword evidence="5" id="KW-0804">Transcription</keyword>
<sequence>MTDAELKELMSQSVPKCHRAVFDLYCNYVYAIVIDILRNCGTREDIEDCVSDIFMKLYKRFDVNTDFSGNLKGYIGTISRNTAIDAFRRLSVHNNRNFSIDENNMEELRSDDSLMENSEKKEQSRIILGKIKELGEPDSTIIIQQYYYNRTAKEIAESISMSSAAVQKRSSRAKQRLKLLLAEAGIGKEGLI</sequence>
<dbReference type="GO" id="GO:0006352">
    <property type="term" value="P:DNA-templated transcription initiation"/>
    <property type="evidence" value="ECO:0007669"/>
    <property type="project" value="InterPro"/>
</dbReference>
<name>A0A1H6IVS4_RUMFL</name>
<accession>A0A1H6IVS4</accession>
<dbReference type="RefSeq" id="WP_074715144.1">
    <property type="nucleotide sequence ID" value="NZ_FNWV01000003.1"/>
</dbReference>
<dbReference type="GO" id="GO:0003677">
    <property type="term" value="F:DNA binding"/>
    <property type="evidence" value="ECO:0007669"/>
    <property type="project" value="UniProtKB-KW"/>
</dbReference>
<feature type="domain" description="RNA polymerase sigma-70 region 2" evidence="6">
    <location>
        <begin position="29"/>
        <end position="90"/>
    </location>
</feature>
<keyword evidence="3" id="KW-0731">Sigma factor</keyword>
<dbReference type="Gene3D" id="1.10.1740.10">
    <property type="match status" value="1"/>
</dbReference>
<dbReference type="PANTHER" id="PTHR43133:SF8">
    <property type="entry name" value="RNA POLYMERASE SIGMA FACTOR HI_1459-RELATED"/>
    <property type="match status" value="1"/>
</dbReference>
<dbReference type="InterPro" id="IPR036388">
    <property type="entry name" value="WH-like_DNA-bd_sf"/>
</dbReference>
<dbReference type="SUPFAM" id="SSF88659">
    <property type="entry name" value="Sigma3 and sigma4 domains of RNA polymerase sigma factors"/>
    <property type="match status" value="1"/>
</dbReference>
<evidence type="ECO:0000256" key="2">
    <source>
        <dbReference type="ARBA" id="ARBA00023015"/>
    </source>
</evidence>
<evidence type="ECO:0000256" key="5">
    <source>
        <dbReference type="ARBA" id="ARBA00023163"/>
    </source>
</evidence>
<evidence type="ECO:0000259" key="6">
    <source>
        <dbReference type="Pfam" id="PF04542"/>
    </source>
</evidence>
<dbReference type="EMBL" id="FNWV01000003">
    <property type="protein sequence ID" value="SEH51197.1"/>
    <property type="molecule type" value="Genomic_DNA"/>
</dbReference>
<dbReference type="InterPro" id="IPR039425">
    <property type="entry name" value="RNA_pol_sigma-70-like"/>
</dbReference>
<gene>
    <name evidence="8" type="ORF">SAMN02910265_01125</name>
</gene>
<evidence type="ECO:0000259" key="7">
    <source>
        <dbReference type="Pfam" id="PF08281"/>
    </source>
</evidence>
<keyword evidence="2" id="KW-0805">Transcription regulation</keyword>
<dbReference type="GO" id="GO:0016987">
    <property type="term" value="F:sigma factor activity"/>
    <property type="evidence" value="ECO:0007669"/>
    <property type="project" value="UniProtKB-KW"/>
</dbReference>
<evidence type="ECO:0000256" key="3">
    <source>
        <dbReference type="ARBA" id="ARBA00023082"/>
    </source>
</evidence>
<evidence type="ECO:0000256" key="4">
    <source>
        <dbReference type="ARBA" id="ARBA00023125"/>
    </source>
</evidence>
<dbReference type="AlphaFoldDB" id="A0A1H6IVS4"/>
<proteinExistence type="inferred from homology"/>
<dbReference type="InterPro" id="IPR013325">
    <property type="entry name" value="RNA_pol_sigma_r2"/>
</dbReference>
<dbReference type="OrthoDB" id="1820736at2"/>
<evidence type="ECO:0000313" key="8">
    <source>
        <dbReference type="EMBL" id="SEH51197.1"/>
    </source>
</evidence>
<dbReference type="PANTHER" id="PTHR43133">
    <property type="entry name" value="RNA POLYMERASE ECF-TYPE SIGMA FACTO"/>
    <property type="match status" value="1"/>
</dbReference>
<evidence type="ECO:0000313" key="9">
    <source>
        <dbReference type="Proteomes" id="UP000183190"/>
    </source>
</evidence>
<dbReference type="Pfam" id="PF08281">
    <property type="entry name" value="Sigma70_r4_2"/>
    <property type="match status" value="1"/>
</dbReference>
<evidence type="ECO:0000256" key="1">
    <source>
        <dbReference type="ARBA" id="ARBA00010641"/>
    </source>
</evidence>
<dbReference type="SUPFAM" id="SSF88946">
    <property type="entry name" value="Sigma2 domain of RNA polymerase sigma factors"/>
    <property type="match status" value="1"/>
</dbReference>
<dbReference type="InterPro" id="IPR007627">
    <property type="entry name" value="RNA_pol_sigma70_r2"/>
</dbReference>
<reference evidence="8 9" key="1">
    <citation type="submission" date="2016-10" db="EMBL/GenBank/DDBJ databases">
        <authorList>
            <person name="de Groot N.N."/>
        </authorList>
    </citation>
    <scope>NUCLEOTIDE SEQUENCE [LARGE SCALE GENOMIC DNA]</scope>
    <source>
        <strain evidence="8 9">YAD2003</strain>
    </source>
</reference>
<comment type="similarity">
    <text evidence="1">Belongs to the sigma-70 factor family. ECF subfamily.</text>
</comment>
<protein>
    <submittedName>
        <fullName evidence="8">RNA polymerase sigma-70 factor, ECF subfamily</fullName>
    </submittedName>
</protein>
<dbReference type="Pfam" id="PF04542">
    <property type="entry name" value="Sigma70_r2"/>
    <property type="match status" value="1"/>
</dbReference>
<feature type="domain" description="RNA polymerase sigma factor 70 region 4 type 2" evidence="7">
    <location>
        <begin position="127"/>
        <end position="177"/>
    </location>
</feature>
<dbReference type="InterPro" id="IPR013249">
    <property type="entry name" value="RNA_pol_sigma70_r4_t2"/>
</dbReference>
<dbReference type="InterPro" id="IPR013324">
    <property type="entry name" value="RNA_pol_sigma_r3/r4-like"/>
</dbReference>
<dbReference type="InterPro" id="IPR014284">
    <property type="entry name" value="RNA_pol_sigma-70_dom"/>
</dbReference>
<dbReference type="NCBIfam" id="TIGR02937">
    <property type="entry name" value="sigma70-ECF"/>
    <property type="match status" value="1"/>
</dbReference>
<dbReference type="Gene3D" id="1.10.10.10">
    <property type="entry name" value="Winged helix-like DNA-binding domain superfamily/Winged helix DNA-binding domain"/>
    <property type="match status" value="1"/>
</dbReference>
<organism evidence="8 9">
    <name type="scientific">Ruminococcus flavefaciens</name>
    <dbReference type="NCBI Taxonomy" id="1265"/>
    <lineage>
        <taxon>Bacteria</taxon>
        <taxon>Bacillati</taxon>
        <taxon>Bacillota</taxon>
        <taxon>Clostridia</taxon>
        <taxon>Eubacteriales</taxon>
        <taxon>Oscillospiraceae</taxon>
        <taxon>Ruminococcus</taxon>
    </lineage>
</organism>